<evidence type="ECO:0000256" key="5">
    <source>
        <dbReference type="ARBA" id="ARBA00022723"/>
    </source>
</evidence>
<evidence type="ECO:0000256" key="6">
    <source>
        <dbReference type="ARBA" id="ARBA00022759"/>
    </source>
</evidence>
<feature type="binding site" evidence="9">
    <location>
        <position position="132"/>
    </location>
    <ligand>
        <name>Zn(2+)</name>
        <dbReference type="ChEBI" id="CHEBI:29105"/>
        <note>catalytic</note>
    </ligand>
</feature>
<gene>
    <name evidence="9 10" type="primary">ybeY</name>
    <name evidence="10" type="ORF">QJ043_02310</name>
</gene>
<dbReference type="Pfam" id="PF02130">
    <property type="entry name" value="YbeY"/>
    <property type="match status" value="1"/>
</dbReference>
<proteinExistence type="inferred from homology"/>
<evidence type="ECO:0000313" key="11">
    <source>
        <dbReference type="Proteomes" id="UP001431693"/>
    </source>
</evidence>
<comment type="caution">
    <text evidence="10">The sequence shown here is derived from an EMBL/GenBank/DDBJ whole genome shotgun (WGS) entry which is preliminary data.</text>
</comment>
<keyword evidence="3 9" id="KW-0698">rRNA processing</keyword>
<evidence type="ECO:0000313" key="10">
    <source>
        <dbReference type="EMBL" id="MDJ1128916.1"/>
    </source>
</evidence>
<comment type="similarity">
    <text evidence="1 9">Belongs to the endoribonuclease YbeY family.</text>
</comment>
<keyword evidence="8 9" id="KW-0862">Zinc</keyword>
<dbReference type="Gene3D" id="3.40.390.30">
    <property type="entry name" value="Metalloproteases ('zincins'), catalytic domain"/>
    <property type="match status" value="1"/>
</dbReference>
<evidence type="ECO:0000256" key="8">
    <source>
        <dbReference type="ARBA" id="ARBA00022833"/>
    </source>
</evidence>
<feature type="binding site" evidence="9">
    <location>
        <position position="126"/>
    </location>
    <ligand>
        <name>Zn(2+)</name>
        <dbReference type="ChEBI" id="CHEBI:29105"/>
        <note>catalytic</note>
    </ligand>
</feature>
<keyword evidence="6 9" id="KW-0255">Endonuclease</keyword>
<dbReference type="SUPFAM" id="SSF55486">
    <property type="entry name" value="Metalloproteases ('zincins'), catalytic domain"/>
    <property type="match status" value="1"/>
</dbReference>
<evidence type="ECO:0000256" key="7">
    <source>
        <dbReference type="ARBA" id="ARBA00022801"/>
    </source>
</evidence>
<dbReference type="NCBIfam" id="TIGR00043">
    <property type="entry name" value="rRNA maturation RNase YbeY"/>
    <property type="match status" value="1"/>
</dbReference>
<dbReference type="EMBL" id="JASJEX010000001">
    <property type="protein sequence ID" value="MDJ1128916.1"/>
    <property type="molecule type" value="Genomic_DNA"/>
</dbReference>
<comment type="cofactor">
    <cofactor evidence="9">
        <name>Zn(2+)</name>
        <dbReference type="ChEBI" id="CHEBI:29105"/>
    </cofactor>
    <text evidence="9">Binds 1 zinc ion.</text>
</comment>
<sequence length="179" mass="19220">MPVLDVDLMVAEDLTEPFALDAAELERLGLLVLGHEGVERPCSVSVSVVTDDAIAEINEQWREQARPTDVVSLECERPDDPDLAPGEPCELGDIILAPAYIAVQAKRFGTTPADETRLLAIHGLLHLLGYDHIEEADAVVMESLEDALLAEATAGRLDAVATTRHEELQMQAGEGSDGA</sequence>
<evidence type="ECO:0000256" key="3">
    <source>
        <dbReference type="ARBA" id="ARBA00022552"/>
    </source>
</evidence>
<feature type="binding site" evidence="9">
    <location>
        <position position="122"/>
    </location>
    <ligand>
        <name>Zn(2+)</name>
        <dbReference type="ChEBI" id="CHEBI:29105"/>
        <note>catalytic</note>
    </ligand>
</feature>
<dbReference type="PANTHER" id="PTHR46986">
    <property type="entry name" value="ENDORIBONUCLEASE YBEY, CHLOROPLASTIC"/>
    <property type="match status" value="1"/>
</dbReference>
<keyword evidence="11" id="KW-1185">Reference proteome</keyword>
<dbReference type="Proteomes" id="UP001431693">
    <property type="component" value="Unassembled WGS sequence"/>
</dbReference>
<protein>
    <recommendedName>
        <fullName evidence="9">Endoribonuclease YbeY</fullName>
        <ecNumber evidence="9">3.1.-.-</ecNumber>
    </recommendedName>
</protein>
<keyword evidence="5 9" id="KW-0479">Metal-binding</keyword>
<evidence type="ECO:0000256" key="1">
    <source>
        <dbReference type="ARBA" id="ARBA00010875"/>
    </source>
</evidence>
<keyword evidence="9" id="KW-0963">Cytoplasm</keyword>
<dbReference type="RefSeq" id="WP_283712553.1">
    <property type="nucleotide sequence ID" value="NZ_JASJEW010000001.1"/>
</dbReference>
<dbReference type="PANTHER" id="PTHR46986:SF1">
    <property type="entry name" value="ENDORIBONUCLEASE YBEY, CHLOROPLASTIC"/>
    <property type="match status" value="1"/>
</dbReference>
<evidence type="ECO:0000256" key="9">
    <source>
        <dbReference type="HAMAP-Rule" id="MF_00009"/>
    </source>
</evidence>
<evidence type="ECO:0000256" key="2">
    <source>
        <dbReference type="ARBA" id="ARBA00022517"/>
    </source>
</evidence>
<dbReference type="EC" id="3.1.-.-" evidence="9"/>
<dbReference type="InterPro" id="IPR020549">
    <property type="entry name" value="YbeY_CS"/>
</dbReference>
<name>A0ABT6ZIN7_9ACTN</name>
<keyword evidence="4 9" id="KW-0540">Nuclease</keyword>
<dbReference type="InterPro" id="IPR023091">
    <property type="entry name" value="MetalPrtase_cat_dom_sf_prd"/>
</dbReference>
<keyword evidence="2 9" id="KW-0690">Ribosome biogenesis</keyword>
<comment type="subcellular location">
    <subcellularLocation>
        <location evidence="9">Cytoplasm</location>
    </subcellularLocation>
</comment>
<keyword evidence="7 9" id="KW-0378">Hydrolase</keyword>
<dbReference type="InterPro" id="IPR002036">
    <property type="entry name" value="YbeY"/>
</dbReference>
<dbReference type="PROSITE" id="PS01306">
    <property type="entry name" value="UPF0054"/>
    <property type="match status" value="1"/>
</dbReference>
<comment type="function">
    <text evidence="9">Single strand-specific metallo-endoribonuclease involved in late-stage 70S ribosome quality control and in maturation of the 3' terminus of the 16S rRNA.</text>
</comment>
<dbReference type="HAMAP" id="MF_00009">
    <property type="entry name" value="Endoribonucl_YbeY"/>
    <property type="match status" value="1"/>
</dbReference>
<organism evidence="10 11">
    <name type="scientific">Kribbibacterium absianum</name>
    <dbReference type="NCBI Taxonomy" id="3044210"/>
    <lineage>
        <taxon>Bacteria</taxon>
        <taxon>Bacillati</taxon>
        <taxon>Actinomycetota</taxon>
        <taxon>Coriobacteriia</taxon>
        <taxon>Coriobacteriales</taxon>
        <taxon>Kribbibacteriaceae</taxon>
        <taxon>Kribbibacterium</taxon>
    </lineage>
</organism>
<accession>A0ABT6ZIN7</accession>
<reference evidence="10" key="1">
    <citation type="submission" date="2023-05" db="EMBL/GenBank/DDBJ databases">
        <title>[olsenella] sp. nov., isolated from a pig farm feces dump.</title>
        <authorList>
            <person name="Chang Y.-H."/>
        </authorList>
    </citation>
    <scope>NUCLEOTIDE SEQUENCE</scope>
    <source>
        <strain evidence="10">YH-ols2217</strain>
    </source>
</reference>
<evidence type="ECO:0000256" key="4">
    <source>
        <dbReference type="ARBA" id="ARBA00022722"/>
    </source>
</evidence>